<evidence type="ECO:0000259" key="1">
    <source>
        <dbReference type="Pfam" id="PF02541"/>
    </source>
</evidence>
<dbReference type="Pfam" id="PF02541">
    <property type="entry name" value="Ppx-GppA"/>
    <property type="match status" value="1"/>
</dbReference>
<accession>A0AAV3QME4</accession>
<reference evidence="2 3" key="1">
    <citation type="submission" date="2024-01" db="EMBL/GenBank/DDBJ databases">
        <title>The complete chloroplast genome sequence of Lithospermum erythrorhizon: insights into the phylogenetic relationship among Boraginaceae species and the maternal lineages of purple gromwells.</title>
        <authorList>
            <person name="Okada T."/>
            <person name="Watanabe K."/>
        </authorList>
    </citation>
    <scope>NUCLEOTIDE SEQUENCE [LARGE SCALE GENOMIC DNA]</scope>
</reference>
<dbReference type="InterPro" id="IPR043129">
    <property type="entry name" value="ATPase_NBD"/>
</dbReference>
<dbReference type="InterPro" id="IPR003695">
    <property type="entry name" value="Ppx_GppA_N"/>
</dbReference>
<dbReference type="GO" id="GO:0016462">
    <property type="term" value="F:pyrophosphatase activity"/>
    <property type="evidence" value="ECO:0007669"/>
    <property type="project" value="TreeGrafter"/>
</dbReference>
<protein>
    <submittedName>
        <fullName evidence="2">Phosphatase</fullName>
    </submittedName>
</protein>
<comment type="caution">
    <text evidence="2">The sequence shown here is derived from an EMBL/GenBank/DDBJ whole genome shotgun (WGS) entry which is preliminary data.</text>
</comment>
<gene>
    <name evidence="2" type="ORF">LIER_19964</name>
</gene>
<evidence type="ECO:0000313" key="2">
    <source>
        <dbReference type="EMBL" id="GAA0164293.1"/>
    </source>
</evidence>
<dbReference type="PANTHER" id="PTHR30005">
    <property type="entry name" value="EXOPOLYPHOSPHATASE"/>
    <property type="match status" value="1"/>
</dbReference>
<dbReference type="Proteomes" id="UP001454036">
    <property type="component" value="Unassembled WGS sequence"/>
</dbReference>
<dbReference type="AlphaFoldDB" id="A0AAV3QME4"/>
<sequence length="137" mass="15055">MATSIPPPLPTPINNNLFASSDMGTNSFKLLIGRIDPSTYHFFTLKYLKKPVFPGLDSTPTTSHASIIQATSILRKFQNILISRHVPSGHSRFVATSAIRESANKSHFIHSIRETLGLHVDVLSGSDEARLIYLGVL</sequence>
<dbReference type="InterPro" id="IPR050273">
    <property type="entry name" value="GppA/Ppx_hydrolase"/>
</dbReference>
<dbReference type="Gene3D" id="3.30.420.40">
    <property type="match status" value="1"/>
</dbReference>
<proteinExistence type="predicted"/>
<evidence type="ECO:0000313" key="3">
    <source>
        <dbReference type="Proteomes" id="UP001454036"/>
    </source>
</evidence>
<dbReference type="PANTHER" id="PTHR30005:SF0">
    <property type="entry name" value="RETROGRADE REGULATION PROTEIN 2"/>
    <property type="match status" value="1"/>
</dbReference>
<dbReference type="SUPFAM" id="SSF53067">
    <property type="entry name" value="Actin-like ATPase domain"/>
    <property type="match status" value="1"/>
</dbReference>
<organism evidence="2 3">
    <name type="scientific">Lithospermum erythrorhizon</name>
    <name type="common">Purple gromwell</name>
    <name type="synonym">Lithospermum officinale var. erythrorhizon</name>
    <dbReference type="NCBI Taxonomy" id="34254"/>
    <lineage>
        <taxon>Eukaryota</taxon>
        <taxon>Viridiplantae</taxon>
        <taxon>Streptophyta</taxon>
        <taxon>Embryophyta</taxon>
        <taxon>Tracheophyta</taxon>
        <taxon>Spermatophyta</taxon>
        <taxon>Magnoliopsida</taxon>
        <taxon>eudicotyledons</taxon>
        <taxon>Gunneridae</taxon>
        <taxon>Pentapetalae</taxon>
        <taxon>asterids</taxon>
        <taxon>lamiids</taxon>
        <taxon>Boraginales</taxon>
        <taxon>Boraginaceae</taxon>
        <taxon>Boraginoideae</taxon>
        <taxon>Lithospermeae</taxon>
        <taxon>Lithospermum</taxon>
    </lineage>
</organism>
<name>A0AAV3QME4_LITER</name>
<keyword evidence="3" id="KW-1185">Reference proteome</keyword>
<feature type="domain" description="Ppx/GppA phosphatase N-terminal" evidence="1">
    <location>
        <begin position="57"/>
        <end position="136"/>
    </location>
</feature>
<dbReference type="EMBL" id="BAABME010005000">
    <property type="protein sequence ID" value="GAA0164293.1"/>
    <property type="molecule type" value="Genomic_DNA"/>
</dbReference>